<dbReference type="CDD" id="cd02573">
    <property type="entry name" value="PseudoU_synth_EcTruB"/>
    <property type="match status" value="1"/>
</dbReference>
<proteinExistence type="inferred from homology"/>
<comment type="catalytic activity">
    <reaction evidence="1 5">
        <text>uridine(55) in tRNA = pseudouridine(55) in tRNA</text>
        <dbReference type="Rhea" id="RHEA:42532"/>
        <dbReference type="Rhea" id="RHEA-COMP:10101"/>
        <dbReference type="Rhea" id="RHEA-COMP:10102"/>
        <dbReference type="ChEBI" id="CHEBI:65314"/>
        <dbReference type="ChEBI" id="CHEBI:65315"/>
        <dbReference type="EC" id="5.4.99.25"/>
    </reaction>
</comment>
<reference evidence="7" key="1">
    <citation type="submission" date="2022-06" db="EMBL/GenBank/DDBJ databases">
        <title>Gracilimonas sp. CAU 1638 isolated from sea sediment.</title>
        <authorList>
            <person name="Kim W."/>
        </authorList>
    </citation>
    <scope>NUCLEOTIDE SEQUENCE</scope>
    <source>
        <strain evidence="7">CAU 1638</strain>
    </source>
</reference>
<comment type="function">
    <text evidence="5">Responsible for synthesis of pseudouridine from uracil-55 in the psi GC loop of transfer RNAs.</text>
</comment>
<dbReference type="AlphaFoldDB" id="A0A9X2RHU3"/>
<dbReference type="GO" id="GO:0160148">
    <property type="term" value="F:tRNA pseudouridine(55) synthase activity"/>
    <property type="evidence" value="ECO:0007669"/>
    <property type="project" value="UniProtKB-EC"/>
</dbReference>
<keyword evidence="8" id="KW-1185">Reference proteome</keyword>
<dbReference type="GO" id="GO:0003723">
    <property type="term" value="F:RNA binding"/>
    <property type="evidence" value="ECO:0007669"/>
    <property type="project" value="InterPro"/>
</dbReference>
<gene>
    <name evidence="5 7" type="primary">truB</name>
    <name evidence="7" type="ORF">NM125_13600</name>
</gene>
<feature type="domain" description="Pseudouridine synthase II N-terminal" evidence="6">
    <location>
        <begin position="49"/>
        <end position="198"/>
    </location>
</feature>
<dbReference type="Gene3D" id="3.30.2350.10">
    <property type="entry name" value="Pseudouridine synthase"/>
    <property type="match status" value="1"/>
</dbReference>
<dbReference type="GO" id="GO:0031119">
    <property type="term" value="P:tRNA pseudouridine synthesis"/>
    <property type="evidence" value="ECO:0007669"/>
    <property type="project" value="UniProtKB-UniRule"/>
</dbReference>
<keyword evidence="4 5" id="KW-0413">Isomerase</keyword>
<accession>A0A9X2RHU3</accession>
<evidence type="ECO:0000256" key="1">
    <source>
        <dbReference type="ARBA" id="ARBA00000385"/>
    </source>
</evidence>
<dbReference type="NCBIfam" id="TIGR00431">
    <property type="entry name" value="TruB"/>
    <property type="match status" value="1"/>
</dbReference>
<sequence>MARALPLDEIPVFGKNNLPDKDTNLSDGAIFLIDKPLEWSSFDVVKFLRKRIRVKKVGHAGTLDPLATGMLILCCGKATKSISMIQDLPKVYTGEITFGKSTTTYDAEGEVTEEASWEHITKEKIVDVLGKEFTGTVEQIPPMYSALKYGGKKLYELARKGEEVVRLPRQVTFHEHEILNFEPPRLTLKIKCSKGTYIRSLARDLGEALDSKAYLSGLERTAIGDFLVDDALTPHEMGDQLKEIWQS</sequence>
<dbReference type="PANTHER" id="PTHR13767">
    <property type="entry name" value="TRNA-PSEUDOURIDINE SYNTHASE"/>
    <property type="match status" value="1"/>
</dbReference>
<dbReference type="PANTHER" id="PTHR13767:SF2">
    <property type="entry name" value="PSEUDOURIDYLATE SYNTHASE TRUB1"/>
    <property type="match status" value="1"/>
</dbReference>
<comment type="caution">
    <text evidence="7">The sequence shown here is derived from an EMBL/GenBank/DDBJ whole genome shotgun (WGS) entry which is preliminary data.</text>
</comment>
<evidence type="ECO:0000313" key="8">
    <source>
        <dbReference type="Proteomes" id="UP001139125"/>
    </source>
</evidence>
<dbReference type="InterPro" id="IPR014780">
    <property type="entry name" value="tRNA_psdUridine_synth_TruB"/>
</dbReference>
<dbReference type="InterPro" id="IPR020103">
    <property type="entry name" value="PsdUridine_synth_cat_dom_sf"/>
</dbReference>
<evidence type="ECO:0000256" key="3">
    <source>
        <dbReference type="ARBA" id="ARBA00022694"/>
    </source>
</evidence>
<dbReference type="RefSeq" id="WP_255135516.1">
    <property type="nucleotide sequence ID" value="NZ_JANDBC010000003.1"/>
</dbReference>
<keyword evidence="3 5" id="KW-0819">tRNA processing</keyword>
<protein>
    <recommendedName>
        <fullName evidence="5">tRNA pseudouridine synthase B</fullName>
        <ecNumber evidence="5">5.4.99.25</ecNumber>
    </recommendedName>
    <alternativeName>
        <fullName evidence="5">tRNA pseudouridine(55) synthase</fullName>
        <shortName evidence="5">Psi55 synthase</shortName>
    </alternativeName>
    <alternativeName>
        <fullName evidence="5">tRNA pseudouridylate synthase</fullName>
    </alternativeName>
    <alternativeName>
        <fullName evidence="5">tRNA-uridine isomerase</fullName>
    </alternativeName>
</protein>
<dbReference type="GO" id="GO:1990481">
    <property type="term" value="P:mRNA pseudouridine synthesis"/>
    <property type="evidence" value="ECO:0007669"/>
    <property type="project" value="TreeGrafter"/>
</dbReference>
<dbReference type="InterPro" id="IPR002501">
    <property type="entry name" value="PsdUridine_synth_N"/>
</dbReference>
<dbReference type="HAMAP" id="MF_01080">
    <property type="entry name" value="TruB_bact"/>
    <property type="match status" value="1"/>
</dbReference>
<feature type="active site" description="Nucleophile" evidence="5">
    <location>
        <position position="64"/>
    </location>
</feature>
<dbReference type="Pfam" id="PF01509">
    <property type="entry name" value="TruB_N"/>
    <property type="match status" value="1"/>
</dbReference>
<name>A0A9X2RHU3_9BACT</name>
<evidence type="ECO:0000256" key="5">
    <source>
        <dbReference type="HAMAP-Rule" id="MF_01080"/>
    </source>
</evidence>
<evidence type="ECO:0000313" key="7">
    <source>
        <dbReference type="EMBL" id="MCP9292618.1"/>
    </source>
</evidence>
<evidence type="ECO:0000256" key="2">
    <source>
        <dbReference type="ARBA" id="ARBA00005642"/>
    </source>
</evidence>
<comment type="similarity">
    <text evidence="2 5">Belongs to the pseudouridine synthase TruB family. Type 1 subfamily.</text>
</comment>
<evidence type="ECO:0000259" key="6">
    <source>
        <dbReference type="Pfam" id="PF01509"/>
    </source>
</evidence>
<dbReference type="Proteomes" id="UP001139125">
    <property type="component" value="Unassembled WGS sequence"/>
</dbReference>
<organism evidence="7 8">
    <name type="scientific">Gracilimonas sediminicola</name>
    <dbReference type="NCBI Taxonomy" id="2952158"/>
    <lineage>
        <taxon>Bacteria</taxon>
        <taxon>Pseudomonadati</taxon>
        <taxon>Balneolota</taxon>
        <taxon>Balneolia</taxon>
        <taxon>Balneolales</taxon>
        <taxon>Balneolaceae</taxon>
        <taxon>Gracilimonas</taxon>
    </lineage>
</organism>
<dbReference type="SUPFAM" id="SSF55120">
    <property type="entry name" value="Pseudouridine synthase"/>
    <property type="match status" value="1"/>
</dbReference>
<dbReference type="EMBL" id="JANDBC010000003">
    <property type="protein sequence ID" value="MCP9292618.1"/>
    <property type="molecule type" value="Genomic_DNA"/>
</dbReference>
<dbReference type="EC" id="5.4.99.25" evidence="5"/>
<evidence type="ECO:0000256" key="4">
    <source>
        <dbReference type="ARBA" id="ARBA00023235"/>
    </source>
</evidence>